<dbReference type="Pfam" id="PF00239">
    <property type="entry name" value="Resolvase"/>
    <property type="match status" value="1"/>
</dbReference>
<dbReference type="Proteomes" id="UP001317742">
    <property type="component" value="Chromosome"/>
</dbReference>
<evidence type="ECO:0000313" key="6">
    <source>
        <dbReference type="EMBL" id="BDQ36157.1"/>
    </source>
</evidence>
<dbReference type="InterPro" id="IPR006119">
    <property type="entry name" value="Resolv_N"/>
</dbReference>
<organism evidence="6 7">
    <name type="scientific">Pseudodesulfovibrio nedwellii</name>
    <dbReference type="NCBI Taxonomy" id="2973072"/>
    <lineage>
        <taxon>Bacteria</taxon>
        <taxon>Pseudomonadati</taxon>
        <taxon>Thermodesulfobacteriota</taxon>
        <taxon>Desulfovibrionia</taxon>
        <taxon>Desulfovibrionales</taxon>
        <taxon>Desulfovibrionaceae</taxon>
    </lineage>
</organism>
<keyword evidence="3" id="KW-0233">DNA recombination</keyword>
<dbReference type="SMART" id="SM00857">
    <property type="entry name" value="Resolvase"/>
    <property type="match status" value="1"/>
</dbReference>
<dbReference type="InterPro" id="IPR036162">
    <property type="entry name" value="Resolvase-like_N_sf"/>
</dbReference>
<dbReference type="InterPro" id="IPR050639">
    <property type="entry name" value="SSR_resolvase"/>
</dbReference>
<evidence type="ECO:0000256" key="3">
    <source>
        <dbReference type="ARBA" id="ARBA00023172"/>
    </source>
</evidence>
<evidence type="ECO:0000259" key="5">
    <source>
        <dbReference type="PROSITE" id="PS51736"/>
    </source>
</evidence>
<dbReference type="InterPro" id="IPR006118">
    <property type="entry name" value="Recombinase_CS"/>
</dbReference>
<evidence type="ECO:0000256" key="2">
    <source>
        <dbReference type="ARBA" id="ARBA00023125"/>
    </source>
</evidence>
<name>A0ABM8AXB8_9BACT</name>
<dbReference type="EMBL" id="AP026709">
    <property type="protein sequence ID" value="BDQ36157.1"/>
    <property type="molecule type" value="Genomic_DNA"/>
</dbReference>
<feature type="domain" description="Resolvase/invertase-type recombinase catalytic" evidence="5">
    <location>
        <begin position="3"/>
        <end position="146"/>
    </location>
</feature>
<dbReference type="PANTHER" id="PTHR30461:SF19">
    <property type="entry name" value="SITE-SPECIFIC RECOMBINASE RESOLVASE FAMILY"/>
    <property type="match status" value="1"/>
</dbReference>
<dbReference type="RefSeq" id="WP_281762078.1">
    <property type="nucleotide sequence ID" value="NZ_AP026709.1"/>
</dbReference>
<keyword evidence="2" id="KW-0238">DNA-binding</keyword>
<evidence type="ECO:0000256" key="1">
    <source>
        <dbReference type="ARBA" id="ARBA00022908"/>
    </source>
</evidence>
<feature type="active site" description="O-(5'-phospho-DNA)-serine intermediate" evidence="4">
    <location>
        <position position="11"/>
    </location>
</feature>
<evidence type="ECO:0000313" key="7">
    <source>
        <dbReference type="Proteomes" id="UP001317742"/>
    </source>
</evidence>
<sequence>MGKAVAYVRVSTTKQDVESQENAILKYADSEDIKIHQWFKLEASSRKSIKERRIDELLNVLGDGDTLVVSELSRLGRSLSQIVLTIDELLGKGVTFVAIKQGMKLNGAKDITAKVQIAMFGLLAEIERDLISERTKMGLDAARAKGKTLGRPKGSKGKSKLDGREDEIVDLLQKGISRRALALYLKVAPPTLVNFIKSRNLSV</sequence>
<dbReference type="Gene3D" id="3.40.50.1390">
    <property type="entry name" value="Resolvase, N-terminal catalytic domain"/>
    <property type="match status" value="1"/>
</dbReference>
<proteinExistence type="predicted"/>
<dbReference type="SUPFAM" id="SSF53041">
    <property type="entry name" value="Resolvase-like"/>
    <property type="match status" value="1"/>
</dbReference>
<keyword evidence="1" id="KW-0229">DNA integration</keyword>
<evidence type="ECO:0000256" key="4">
    <source>
        <dbReference type="PROSITE-ProRule" id="PRU10137"/>
    </source>
</evidence>
<keyword evidence="7" id="KW-1185">Reference proteome</keyword>
<dbReference type="PROSITE" id="PS00397">
    <property type="entry name" value="RECOMBINASES_1"/>
    <property type="match status" value="1"/>
</dbReference>
<dbReference type="PROSITE" id="PS51736">
    <property type="entry name" value="RECOMBINASES_3"/>
    <property type="match status" value="1"/>
</dbReference>
<accession>A0ABM8AXB8</accession>
<gene>
    <name evidence="6" type="ORF">SYK_05170</name>
</gene>
<dbReference type="CDD" id="cd03768">
    <property type="entry name" value="SR_ResInv"/>
    <property type="match status" value="1"/>
</dbReference>
<protein>
    <submittedName>
        <fullName evidence="6">Invertase</fullName>
    </submittedName>
</protein>
<dbReference type="PANTHER" id="PTHR30461">
    <property type="entry name" value="DNA-INVERTASE FROM LAMBDOID PROPHAGE"/>
    <property type="match status" value="1"/>
</dbReference>
<reference evidence="6 7" key="1">
    <citation type="submission" date="2022-08" db="EMBL/GenBank/DDBJ databases">
        <title>Genome Sequence of the sulphate-reducing bacterium, Pseudodesulfovibrio sp. SYK.</title>
        <authorList>
            <person name="Kondo R."/>
            <person name="Kataoka T."/>
        </authorList>
    </citation>
    <scope>NUCLEOTIDE SEQUENCE [LARGE SCALE GENOMIC DNA]</scope>
    <source>
        <strain evidence="6 7">SYK</strain>
    </source>
</reference>